<accession>E6TSW2</accession>
<dbReference type="OrthoDB" id="2112988at2"/>
<dbReference type="AlphaFoldDB" id="E6TSW2"/>
<dbReference type="CDD" id="cd17470">
    <property type="entry name" value="T3SS_Flik_C"/>
    <property type="match status" value="1"/>
</dbReference>
<dbReference type="RefSeq" id="WP_013489088.1">
    <property type="nucleotide sequence ID" value="NC_014829.1"/>
</dbReference>
<keyword evidence="3" id="KW-0966">Cell projection</keyword>
<reference evidence="3 4" key="1">
    <citation type="submission" date="2010-12" db="EMBL/GenBank/DDBJ databases">
        <title>Complete sequence of Bacillus cellulosilyticus DSM 2522.</title>
        <authorList>
            <consortium name="US DOE Joint Genome Institute"/>
            <person name="Lucas S."/>
            <person name="Copeland A."/>
            <person name="Lapidus A."/>
            <person name="Cheng J.-F."/>
            <person name="Bruce D."/>
            <person name="Goodwin L."/>
            <person name="Pitluck S."/>
            <person name="Chertkov O."/>
            <person name="Detter J.C."/>
            <person name="Han C."/>
            <person name="Tapia R."/>
            <person name="Land M."/>
            <person name="Hauser L."/>
            <person name="Jeffries C."/>
            <person name="Kyrpides N."/>
            <person name="Ivanova N."/>
            <person name="Mikhailova N."/>
            <person name="Brumm P."/>
            <person name="Mead D."/>
            <person name="Woyke T."/>
        </authorList>
    </citation>
    <scope>NUCLEOTIDE SEQUENCE [LARGE SCALE GENOMIC DNA]</scope>
    <source>
        <strain evidence="4">ATCC 21833 / DSM 2522 / FERM P-1141 / JCM 9156 / N-4</strain>
    </source>
</reference>
<dbReference type="InterPro" id="IPR021136">
    <property type="entry name" value="Flagellar_hook_control-like_C"/>
</dbReference>
<feature type="domain" description="Flagellar hook-length control protein-like C-terminal" evidence="2">
    <location>
        <begin position="275"/>
        <end position="356"/>
    </location>
</feature>
<dbReference type="HOGENOM" id="CLU_688221_0_0_9"/>
<evidence type="ECO:0000259" key="2">
    <source>
        <dbReference type="Pfam" id="PF02120"/>
    </source>
</evidence>
<sequence length="400" mass="45267">MIIPQMQLMNQVNSKIPEKDSMVEGNTVVSFDELLSSLLHGEGDSNLPNGSSMKLSDEINALRELLLLYAKNNESKVDDYDSQLFHDLTISDFIDVLRNTSDVAKETLDEAKTVIDVDFQVEKFVDMILSGVINEQIQQNQLLPSENVIKTVEDVFKVTLHDESVKSWQDMLRQMASQYEKFNNAVRSDHTVSSILNNLNHAFDENKLLAQVYATSLKQTDQGVASSTPVLAFDLSNSHMSRLQQMVVQHGQANNATPTEQQFIRQIETLLSRSQFKNLSNGMQQLSLKLHPQSLGRLDITIQQLNGVLVAKMMTTTAIARELMEGQLHQLKHALQSQNIQVERIEITQQQHTQNQAAKDNPEERHQQGEHSPQTTEQDEGEEELESFLELLEETINMNA</sequence>
<dbReference type="InterPro" id="IPR038610">
    <property type="entry name" value="FliK-like_C_sf"/>
</dbReference>
<evidence type="ECO:0000256" key="1">
    <source>
        <dbReference type="SAM" id="MobiDB-lite"/>
    </source>
</evidence>
<dbReference type="STRING" id="649639.Bcell_2497"/>
<keyword evidence="3" id="KW-0282">Flagellum</keyword>
<gene>
    <name evidence="3" type="ordered locus">Bcell_2497</name>
</gene>
<protein>
    <submittedName>
        <fullName evidence="3">Flagellar hook-length control protein-like, C-terminal domain</fullName>
    </submittedName>
</protein>
<dbReference type="EMBL" id="CP002394">
    <property type="protein sequence ID" value="ADU30754.1"/>
    <property type="molecule type" value="Genomic_DNA"/>
</dbReference>
<feature type="region of interest" description="Disordered" evidence="1">
    <location>
        <begin position="349"/>
        <end position="386"/>
    </location>
</feature>
<organism evidence="3 4">
    <name type="scientific">Evansella cellulosilytica (strain ATCC 21833 / DSM 2522 / FERM P-1141 / JCM 9156 / N-4)</name>
    <name type="common">Bacillus cellulosilyticus</name>
    <dbReference type="NCBI Taxonomy" id="649639"/>
    <lineage>
        <taxon>Bacteria</taxon>
        <taxon>Bacillati</taxon>
        <taxon>Bacillota</taxon>
        <taxon>Bacilli</taxon>
        <taxon>Bacillales</taxon>
        <taxon>Bacillaceae</taxon>
        <taxon>Evansella</taxon>
    </lineage>
</organism>
<name>E6TSW2_EVAC2</name>
<dbReference type="Pfam" id="PF02120">
    <property type="entry name" value="Flg_hook"/>
    <property type="match status" value="1"/>
</dbReference>
<feature type="compositionally biased region" description="Basic and acidic residues" evidence="1">
    <location>
        <begin position="360"/>
        <end position="369"/>
    </location>
</feature>
<dbReference type="Gene3D" id="3.30.750.140">
    <property type="match status" value="1"/>
</dbReference>
<dbReference type="Proteomes" id="UP000001401">
    <property type="component" value="Chromosome"/>
</dbReference>
<feature type="compositionally biased region" description="Acidic residues" evidence="1">
    <location>
        <begin position="377"/>
        <end position="386"/>
    </location>
</feature>
<dbReference type="KEGG" id="bco:Bcell_2497"/>
<evidence type="ECO:0000313" key="4">
    <source>
        <dbReference type="Proteomes" id="UP000001401"/>
    </source>
</evidence>
<keyword evidence="3" id="KW-0969">Cilium</keyword>
<proteinExistence type="predicted"/>
<dbReference type="eggNOG" id="COG3144">
    <property type="taxonomic scope" value="Bacteria"/>
</dbReference>
<keyword evidence="4" id="KW-1185">Reference proteome</keyword>
<evidence type="ECO:0000313" key="3">
    <source>
        <dbReference type="EMBL" id="ADU30754.1"/>
    </source>
</evidence>
<feature type="compositionally biased region" description="Polar residues" evidence="1">
    <location>
        <begin position="349"/>
        <end position="358"/>
    </location>
</feature>